<dbReference type="SMART" id="SM00408">
    <property type="entry name" value="IGc2"/>
    <property type="match status" value="2"/>
</dbReference>
<keyword evidence="1" id="KW-0812">Transmembrane</keyword>
<feature type="domain" description="Ig-like" evidence="2">
    <location>
        <begin position="249"/>
        <end position="327"/>
    </location>
</feature>
<dbReference type="CDD" id="cd00096">
    <property type="entry name" value="Ig"/>
    <property type="match status" value="1"/>
</dbReference>
<keyword evidence="4" id="KW-1185">Reference proteome</keyword>
<dbReference type="InterPro" id="IPR003598">
    <property type="entry name" value="Ig_sub2"/>
</dbReference>
<sequence>MRKYLWYKITSSKNKATVGLLSQLDGLLANFFQRYPPELCTVASQISSFGGGVPRWSNLGLTNPRGHKRNNHIALRVAEEPQGTNSSELIQFANIDEDSSSHHGTPPRKLPIRDILFDGRQTGLPTKLILDAPIVTLKMGSSLDPKRIKEGDDVYFECTVRSNPRAYKLTWFHEEEELHHDVTAGIVLSDHSLVLQSITRESAGRYTCMATNLEGHESSNIVNLEVMFSPICKHVLNFGGWRYQNATPPPFNVPEDVHGALKHETISLVCEVEANPTTVTFHWTFNSSGDLNDIPSTKYSSESTISRLNYTPSTDMDYGTLGCWASNVVGQSKQPCLYQVIAAGRPYPLQNCTAYNQSDSWIKISCVEGYDGGLPQKFVAIVDKQRFESPNPFWELKLHKPTTVALYAVNVKGSSDPVIMEGVALKGVAKYTGESVSSVDMSPILIGLGGTATGLGLIVTGVLMALWRRHAATPTKPKPLQQSSIATFTSKAEEEDGNPDLIPTTALTHHLTDRKIPICGSLPRRPRQLEGREMSHDILEDSSYSRTSPNTFYSLQRPHRYPESMRNTTIQESCI</sequence>
<dbReference type="InterPro" id="IPR007110">
    <property type="entry name" value="Ig-like_dom"/>
</dbReference>
<dbReference type="InterPro" id="IPR036179">
    <property type="entry name" value="Ig-like_dom_sf"/>
</dbReference>
<reference evidence="3" key="1">
    <citation type="journal article" date="2020" name="G3 (Bethesda)">
        <title>High-Quality Assemblies for Three Invasive Social Wasps from the &lt;i&gt;Vespula&lt;/i&gt; Genus.</title>
        <authorList>
            <person name="Harrop T.W.R."/>
            <person name="Guhlin J."/>
            <person name="McLaughlin G.M."/>
            <person name="Permina E."/>
            <person name="Stockwell P."/>
            <person name="Gilligan J."/>
            <person name="Le Lec M.F."/>
            <person name="Gruber M.A.M."/>
            <person name="Quinn O."/>
            <person name="Lovegrove M."/>
            <person name="Duncan E.J."/>
            <person name="Remnant E.J."/>
            <person name="Van Eeckhoven J."/>
            <person name="Graham B."/>
            <person name="Knapp R.A."/>
            <person name="Langford K.W."/>
            <person name="Kronenberg Z."/>
            <person name="Press M.O."/>
            <person name="Eacker S.M."/>
            <person name="Wilson-Rankin E.E."/>
            <person name="Purcell J."/>
            <person name="Lester P.J."/>
            <person name="Dearden P.K."/>
        </authorList>
    </citation>
    <scope>NUCLEOTIDE SEQUENCE</scope>
    <source>
        <strain evidence="3">Volc-1</strain>
    </source>
</reference>
<dbReference type="InterPro" id="IPR013783">
    <property type="entry name" value="Ig-like_fold"/>
</dbReference>
<dbReference type="Gene3D" id="2.60.40.10">
    <property type="entry name" value="Immunoglobulins"/>
    <property type="match status" value="2"/>
</dbReference>
<evidence type="ECO:0000259" key="2">
    <source>
        <dbReference type="PROSITE" id="PS50835"/>
    </source>
</evidence>
<dbReference type="PANTHER" id="PTHR23278:SF28">
    <property type="entry name" value="SIDESTEP IV, ISOFORM C"/>
    <property type="match status" value="1"/>
</dbReference>
<comment type="caution">
    <text evidence="3">The sequence shown here is derived from an EMBL/GenBank/DDBJ whole genome shotgun (WGS) entry which is preliminary data.</text>
</comment>
<protein>
    <recommendedName>
        <fullName evidence="2">Ig-like domain-containing protein</fullName>
    </recommendedName>
</protein>
<feature type="domain" description="Ig-like" evidence="2">
    <location>
        <begin position="133"/>
        <end position="229"/>
    </location>
</feature>
<dbReference type="Pfam" id="PF13927">
    <property type="entry name" value="Ig_3"/>
    <property type="match status" value="2"/>
</dbReference>
<dbReference type="PANTHER" id="PTHR23278">
    <property type="entry name" value="SIDESTEP PROTEIN"/>
    <property type="match status" value="1"/>
</dbReference>
<proteinExistence type="predicted"/>
<dbReference type="Proteomes" id="UP000600918">
    <property type="component" value="Unassembled WGS sequence"/>
</dbReference>
<evidence type="ECO:0000313" key="4">
    <source>
        <dbReference type="Proteomes" id="UP000600918"/>
    </source>
</evidence>
<dbReference type="EMBL" id="JACSDY010000010">
    <property type="protein sequence ID" value="KAF7416976.1"/>
    <property type="molecule type" value="Genomic_DNA"/>
</dbReference>
<accession>A0A834NS59</accession>
<dbReference type="InterPro" id="IPR003599">
    <property type="entry name" value="Ig_sub"/>
</dbReference>
<name>A0A834NS59_VESPE</name>
<evidence type="ECO:0000256" key="1">
    <source>
        <dbReference type="SAM" id="Phobius"/>
    </source>
</evidence>
<feature type="transmembrane region" description="Helical" evidence="1">
    <location>
        <begin position="444"/>
        <end position="467"/>
    </location>
</feature>
<dbReference type="SMART" id="SM00409">
    <property type="entry name" value="IG"/>
    <property type="match status" value="2"/>
</dbReference>
<organism evidence="3 4">
    <name type="scientific">Vespula pensylvanica</name>
    <name type="common">Western yellow jacket</name>
    <name type="synonym">Wasp</name>
    <dbReference type="NCBI Taxonomy" id="30213"/>
    <lineage>
        <taxon>Eukaryota</taxon>
        <taxon>Metazoa</taxon>
        <taxon>Ecdysozoa</taxon>
        <taxon>Arthropoda</taxon>
        <taxon>Hexapoda</taxon>
        <taxon>Insecta</taxon>
        <taxon>Pterygota</taxon>
        <taxon>Neoptera</taxon>
        <taxon>Endopterygota</taxon>
        <taxon>Hymenoptera</taxon>
        <taxon>Apocrita</taxon>
        <taxon>Aculeata</taxon>
        <taxon>Vespoidea</taxon>
        <taxon>Vespidae</taxon>
        <taxon>Vespinae</taxon>
        <taxon>Vespula</taxon>
    </lineage>
</organism>
<evidence type="ECO:0000313" key="3">
    <source>
        <dbReference type="EMBL" id="KAF7416976.1"/>
    </source>
</evidence>
<dbReference type="AlphaFoldDB" id="A0A834NS59"/>
<gene>
    <name evidence="3" type="ORF">H0235_011507</name>
</gene>
<dbReference type="PROSITE" id="PS50835">
    <property type="entry name" value="IG_LIKE"/>
    <property type="match status" value="2"/>
</dbReference>
<dbReference type="SUPFAM" id="SSF48726">
    <property type="entry name" value="Immunoglobulin"/>
    <property type="match status" value="2"/>
</dbReference>
<keyword evidence="1" id="KW-1133">Transmembrane helix</keyword>
<keyword evidence="1" id="KW-0472">Membrane</keyword>